<proteinExistence type="predicted"/>
<evidence type="ECO:0000313" key="2">
    <source>
        <dbReference type="Proteomes" id="UP000601789"/>
    </source>
</evidence>
<dbReference type="EMBL" id="JADGMQ010000001">
    <property type="protein sequence ID" value="MBI1619446.1"/>
    <property type="molecule type" value="Genomic_DNA"/>
</dbReference>
<reference evidence="1 2" key="1">
    <citation type="submission" date="2020-10" db="EMBL/GenBank/DDBJ databases">
        <title>Aquamicrobium zhengzhouensis sp. nov., a exopolysaccharide producing bacterium isolated from farmland soil.</title>
        <authorList>
            <person name="Wang X."/>
        </authorList>
    </citation>
    <scope>NUCLEOTIDE SEQUENCE [LARGE SCALE GENOMIC DNA]</scope>
    <source>
        <strain evidence="2">cd-1</strain>
    </source>
</reference>
<protein>
    <submittedName>
        <fullName evidence="1">DUF1326 domain-containing protein</fullName>
    </submittedName>
</protein>
<sequence>MTVGSWVLKGELVLSCNCTVFCPCVLSLGQHPPTEGYCQTWAGFRVETGHFDDVNLSDLNLGLVMEIPGYMSRGNWTAGLFLDDRASLNAQKAIEQIFTGRAGGTTSLLSILVGNFLGVQRAKISYDVRDKTRLFQIPGIIDGAVTPIPGKSRDGDTVITNSEYWIAPEIIVAKSDKSRMRAFGRNWNFAGRSAEICKLDWRGP</sequence>
<dbReference type="RefSeq" id="WP_198473757.1">
    <property type="nucleotide sequence ID" value="NZ_JADGMQ010000001.1"/>
</dbReference>
<gene>
    <name evidence="1" type="ORF">IOD40_02040</name>
</gene>
<accession>A0ABS0S832</accession>
<dbReference type="Pfam" id="PF07040">
    <property type="entry name" value="DUF1326"/>
    <property type="match status" value="1"/>
</dbReference>
<evidence type="ECO:0000313" key="1">
    <source>
        <dbReference type="EMBL" id="MBI1619446.1"/>
    </source>
</evidence>
<organism evidence="1 2">
    <name type="scientific">Aquamicrobium zhengzhouense</name>
    <dbReference type="NCBI Taxonomy" id="2781738"/>
    <lineage>
        <taxon>Bacteria</taxon>
        <taxon>Pseudomonadati</taxon>
        <taxon>Pseudomonadota</taxon>
        <taxon>Alphaproteobacteria</taxon>
        <taxon>Hyphomicrobiales</taxon>
        <taxon>Phyllobacteriaceae</taxon>
        <taxon>Aquamicrobium</taxon>
    </lineage>
</organism>
<comment type="caution">
    <text evidence="1">The sequence shown here is derived from an EMBL/GenBank/DDBJ whole genome shotgun (WGS) entry which is preliminary data.</text>
</comment>
<keyword evidence="2" id="KW-1185">Reference proteome</keyword>
<dbReference type="InterPro" id="IPR009758">
    <property type="entry name" value="DUF1326"/>
</dbReference>
<dbReference type="Proteomes" id="UP000601789">
    <property type="component" value="Unassembled WGS sequence"/>
</dbReference>
<name>A0ABS0S832_9HYPH</name>